<dbReference type="InterPro" id="IPR030665">
    <property type="entry name" value="KaiC"/>
</dbReference>
<dbReference type="InterPro" id="IPR051347">
    <property type="entry name" value="Circadian_clock_KaiC-rel"/>
</dbReference>
<evidence type="ECO:0000256" key="4">
    <source>
        <dbReference type="ARBA" id="ARBA00022737"/>
    </source>
</evidence>
<dbReference type="OrthoDB" id="9783783at2"/>
<dbReference type="Pfam" id="PF06745">
    <property type="entry name" value="ATPase"/>
    <property type="match status" value="2"/>
</dbReference>
<dbReference type="PROSITE" id="PS51146">
    <property type="entry name" value="KAIC"/>
    <property type="match status" value="2"/>
</dbReference>
<dbReference type="STRING" id="861299.J421_0716"/>
<dbReference type="GO" id="GO:0000287">
    <property type="term" value="F:magnesium ion binding"/>
    <property type="evidence" value="ECO:0007669"/>
    <property type="project" value="InterPro"/>
</dbReference>
<dbReference type="InterPro" id="IPR013503">
    <property type="entry name" value="Circadian_KaiC_bact"/>
</dbReference>
<dbReference type="Proteomes" id="UP000019151">
    <property type="component" value="Chromosome"/>
</dbReference>
<dbReference type="GO" id="GO:0016787">
    <property type="term" value="F:hydrolase activity"/>
    <property type="evidence" value="ECO:0007669"/>
    <property type="project" value="UniProtKB-KW"/>
</dbReference>
<dbReference type="KEGG" id="gba:J421_0716"/>
<evidence type="ECO:0000256" key="1">
    <source>
        <dbReference type="ARBA" id="ARBA00012513"/>
    </source>
</evidence>
<evidence type="ECO:0000256" key="3">
    <source>
        <dbReference type="ARBA" id="ARBA00022679"/>
    </source>
</evidence>
<dbReference type="PIRSF" id="PIRSF039117">
    <property type="entry name" value="KaiC"/>
    <property type="match status" value="1"/>
</dbReference>
<dbReference type="HOGENOM" id="CLU_023669_4_1_0"/>
<evidence type="ECO:0000259" key="7">
    <source>
        <dbReference type="PROSITE" id="PS51146"/>
    </source>
</evidence>
<dbReference type="PANTHER" id="PTHR42926:SF1">
    <property type="entry name" value="CIRCADIAN CLOCK OSCILLATOR PROTEIN KAIC 1"/>
    <property type="match status" value="1"/>
</dbReference>
<reference evidence="8 9" key="1">
    <citation type="journal article" date="2014" name="Genome Announc.">
        <title>Genome Sequence and Methylome of Soil Bacterium Gemmatirosa kalamazoonensis KBS708T, a Member of the Rarely Cultivated Gemmatimonadetes Phylum.</title>
        <authorList>
            <person name="Debruyn J.M."/>
            <person name="Radosevich M."/>
            <person name="Wommack K.E."/>
            <person name="Polson S.W."/>
            <person name="Hauser L.J."/>
            <person name="Fawaz M.N."/>
            <person name="Korlach J."/>
            <person name="Tsai Y.C."/>
        </authorList>
    </citation>
    <scope>NUCLEOTIDE SEQUENCE [LARGE SCALE GENOMIC DNA]</scope>
    <source>
        <strain evidence="8 9">KBS708</strain>
    </source>
</reference>
<dbReference type="eggNOG" id="COG0467">
    <property type="taxonomic scope" value="Bacteria"/>
</dbReference>
<keyword evidence="5" id="KW-0418">Kinase</keyword>
<keyword evidence="2" id="KW-0597">Phosphoprotein</keyword>
<evidence type="ECO:0000313" key="8">
    <source>
        <dbReference type="EMBL" id="AHG88253.1"/>
    </source>
</evidence>
<organism evidence="8 9">
    <name type="scientific">Gemmatirosa kalamazoonensis</name>
    <dbReference type="NCBI Taxonomy" id="861299"/>
    <lineage>
        <taxon>Bacteria</taxon>
        <taxon>Pseudomonadati</taxon>
        <taxon>Gemmatimonadota</taxon>
        <taxon>Gemmatimonadia</taxon>
        <taxon>Gemmatimonadales</taxon>
        <taxon>Gemmatimonadaceae</taxon>
        <taxon>Gemmatirosa</taxon>
    </lineage>
</organism>
<dbReference type="GO" id="GO:0003677">
    <property type="term" value="F:DNA binding"/>
    <property type="evidence" value="ECO:0007669"/>
    <property type="project" value="InterPro"/>
</dbReference>
<dbReference type="InterPro" id="IPR027417">
    <property type="entry name" value="P-loop_NTPase"/>
</dbReference>
<name>W0RFU5_9BACT</name>
<dbReference type="NCBIfam" id="TIGR02655">
    <property type="entry name" value="circ_KaiC"/>
    <property type="match status" value="1"/>
</dbReference>
<dbReference type="EC" id="2.7.11.1" evidence="1"/>
<dbReference type="SUPFAM" id="SSF52540">
    <property type="entry name" value="P-loop containing nucleoside triphosphate hydrolases"/>
    <property type="match status" value="2"/>
</dbReference>
<accession>W0RFU5</accession>
<feature type="domain" description="KaiC" evidence="7">
    <location>
        <begin position="14"/>
        <end position="256"/>
    </location>
</feature>
<dbReference type="InParanoid" id="W0RFU5"/>
<dbReference type="InterPro" id="IPR010624">
    <property type="entry name" value="KaiC_dom"/>
</dbReference>
<dbReference type="InterPro" id="IPR014774">
    <property type="entry name" value="KaiC-like_dom"/>
</dbReference>
<dbReference type="AlphaFoldDB" id="W0RFU5"/>
<dbReference type="GO" id="GO:0004674">
    <property type="term" value="F:protein serine/threonine kinase activity"/>
    <property type="evidence" value="ECO:0007669"/>
    <property type="project" value="UniProtKB-EC"/>
</dbReference>
<keyword evidence="3" id="KW-0808">Transferase</keyword>
<gene>
    <name evidence="8" type="ORF">J421_0716</name>
</gene>
<evidence type="ECO:0000256" key="2">
    <source>
        <dbReference type="ARBA" id="ARBA00022553"/>
    </source>
</evidence>
<dbReference type="NCBIfam" id="NF006799">
    <property type="entry name" value="PRK09302.1"/>
    <property type="match status" value="1"/>
</dbReference>
<evidence type="ECO:0000313" key="9">
    <source>
        <dbReference type="Proteomes" id="UP000019151"/>
    </source>
</evidence>
<dbReference type="GO" id="GO:0006355">
    <property type="term" value="P:regulation of DNA-templated transcription"/>
    <property type="evidence" value="ECO:0007669"/>
    <property type="project" value="InterPro"/>
</dbReference>
<keyword evidence="4" id="KW-0677">Repeat</keyword>
<dbReference type="PATRIC" id="fig|861299.3.peg.729"/>
<proteinExistence type="predicted"/>
<dbReference type="GO" id="GO:0042752">
    <property type="term" value="P:regulation of circadian rhythm"/>
    <property type="evidence" value="ECO:0007669"/>
    <property type="project" value="InterPro"/>
</dbReference>
<keyword evidence="6" id="KW-0378">Hydrolase</keyword>
<dbReference type="PANTHER" id="PTHR42926">
    <property type="match status" value="1"/>
</dbReference>
<sequence length="506" mass="55490">MTSSSPTNRSGEVTRLPTGIPGFDIIAGGGLPRQRATLVAGTAGSAKTIFATHFLAGGITTAGEAGVFVTFEDAPEDVRRNVVSFGWDIPAWERAGKWTFIDATPDPSEPLTVVGAYDLGALVARIEHAVKRTQATRVVLDSLNALFLQHPDRAMLRSELLRLTTGLKQLGVTLVFTGERTADYGEITRFGIEEFVADNVVILRNVLADERRRRTMEILKFRGAHHERGEVPFTIQDEGIVVIPLTAQELTQTSSTTRISSGIPELDAMCGGGFFRDSIILCSGATGTGKTLLVTQFLAGGFARGERCLLFAFEESRDQLYRNAEAWGMDFQSAERDGLLRVENTYPHAMPMEDHLVRMRRLVDEFRPSRVAVDSLSALERVFTLRSFREFVISFTSFLKQKETAGLLTSTTPNLLGGGSVTEKHISTLTDSIILLRYVELDGQLRRSIAMLKMRGSLHDHDIREYEIDGTGMHIRSQFRGVHGILSGMHTPMADAAANEGADAGT</sequence>
<dbReference type="GO" id="GO:0005524">
    <property type="term" value="F:ATP binding"/>
    <property type="evidence" value="ECO:0007669"/>
    <property type="project" value="InterPro"/>
</dbReference>
<dbReference type="RefSeq" id="WP_025409798.1">
    <property type="nucleotide sequence ID" value="NZ_CP007128.1"/>
</dbReference>
<keyword evidence="9" id="KW-1185">Reference proteome</keyword>
<dbReference type="Gene3D" id="3.40.50.300">
    <property type="entry name" value="P-loop containing nucleotide triphosphate hydrolases"/>
    <property type="match status" value="2"/>
</dbReference>
<evidence type="ECO:0000256" key="5">
    <source>
        <dbReference type="ARBA" id="ARBA00022777"/>
    </source>
</evidence>
<evidence type="ECO:0000256" key="6">
    <source>
        <dbReference type="ARBA" id="ARBA00022801"/>
    </source>
</evidence>
<protein>
    <recommendedName>
        <fullName evidence="1">non-specific serine/threonine protein kinase</fullName>
        <ecNumber evidence="1">2.7.11.1</ecNumber>
    </recommendedName>
</protein>
<dbReference type="EMBL" id="CP007128">
    <property type="protein sequence ID" value="AHG88253.1"/>
    <property type="molecule type" value="Genomic_DNA"/>
</dbReference>
<feature type="domain" description="KaiC" evidence="7">
    <location>
        <begin position="257"/>
        <end position="489"/>
    </location>
</feature>